<feature type="domain" description="Rieske" evidence="6">
    <location>
        <begin position="6"/>
        <end position="110"/>
    </location>
</feature>
<evidence type="ECO:0000256" key="4">
    <source>
        <dbReference type="ARBA" id="ARBA00023004"/>
    </source>
</evidence>
<dbReference type="EMBL" id="CP058649">
    <property type="protein sequence ID" value="QUI24417.1"/>
    <property type="molecule type" value="Genomic_DNA"/>
</dbReference>
<dbReference type="SUPFAM" id="SSF50022">
    <property type="entry name" value="ISP domain"/>
    <property type="match status" value="1"/>
</dbReference>
<organism evidence="7 8">
    <name type="scientific">Vallitalea pronyensis</name>
    <dbReference type="NCBI Taxonomy" id="1348613"/>
    <lineage>
        <taxon>Bacteria</taxon>
        <taxon>Bacillati</taxon>
        <taxon>Bacillota</taxon>
        <taxon>Clostridia</taxon>
        <taxon>Lachnospirales</taxon>
        <taxon>Vallitaleaceae</taxon>
        <taxon>Vallitalea</taxon>
    </lineage>
</organism>
<keyword evidence="3" id="KW-0560">Oxidoreductase</keyword>
<dbReference type="GO" id="GO:0051213">
    <property type="term" value="F:dioxygenase activity"/>
    <property type="evidence" value="ECO:0007669"/>
    <property type="project" value="UniProtKB-KW"/>
</dbReference>
<dbReference type="InterPro" id="IPR044043">
    <property type="entry name" value="VanA_C_cat"/>
</dbReference>
<evidence type="ECO:0000259" key="6">
    <source>
        <dbReference type="PROSITE" id="PS51296"/>
    </source>
</evidence>
<dbReference type="Gene3D" id="2.102.10.10">
    <property type="entry name" value="Rieske [2Fe-2S] iron-sulphur domain"/>
    <property type="match status" value="1"/>
</dbReference>
<evidence type="ECO:0000256" key="1">
    <source>
        <dbReference type="ARBA" id="ARBA00022714"/>
    </source>
</evidence>
<dbReference type="GO" id="GO:0051537">
    <property type="term" value="F:2 iron, 2 sulfur cluster binding"/>
    <property type="evidence" value="ECO:0007669"/>
    <property type="project" value="UniProtKB-KW"/>
</dbReference>
<evidence type="ECO:0000313" key="7">
    <source>
        <dbReference type="EMBL" id="QUI24417.1"/>
    </source>
</evidence>
<keyword evidence="7" id="KW-0223">Dioxygenase</keyword>
<dbReference type="Gene3D" id="3.90.380.10">
    <property type="entry name" value="Naphthalene 1,2-dioxygenase Alpha Subunit, Chain A, domain 1"/>
    <property type="match status" value="1"/>
</dbReference>
<keyword evidence="4" id="KW-0408">Iron</keyword>
<sequence>MIRNQWYVIASSDEIKEKPIGMKRFNEKLVLWRDKAGKVVCLFDKCCHRGVALSKGSIVHDHLQCPFHGLAFDAEGKCVLVPANGKEASVPKHYFVNKYTTHEAHGFIWIFWGDTDKIQSEPSFFNNLYGMHYATKKDPWKAHYSRVIENQLDCAHVPFIHKKTIGRGNKTMVDGPKVVWKKDDQFYMYVYNKLDDGSQPKKPNELKEKPEGSQRLEFIFPNLWQNYITSKMRIVGAFVPIDDEHTILYLRFYQNFINIPLIRPLVHWLFMKFNIKVAHEDRRVVETQRPIISRLNIGEKLFQADLPIIEYRKLREQLLKEADKSAEVS</sequence>
<keyword evidence="2" id="KW-0479">Metal-binding</keyword>
<keyword evidence="5" id="KW-0411">Iron-sulfur</keyword>
<dbReference type="PROSITE" id="PS51296">
    <property type="entry name" value="RIESKE"/>
    <property type="match status" value="1"/>
</dbReference>
<dbReference type="SUPFAM" id="SSF55961">
    <property type="entry name" value="Bet v1-like"/>
    <property type="match status" value="1"/>
</dbReference>
<accession>A0A8J8SIF9</accession>
<name>A0A8J8SIF9_9FIRM</name>
<dbReference type="Pfam" id="PF19112">
    <property type="entry name" value="VanA_C"/>
    <property type="match status" value="1"/>
</dbReference>
<dbReference type="RefSeq" id="WP_212695112.1">
    <property type="nucleotide sequence ID" value="NZ_CP058649.1"/>
</dbReference>
<protein>
    <submittedName>
        <fullName evidence="7">Aromatic ring-hydroxylating dioxygenase subunit alpha</fullName>
    </submittedName>
</protein>
<dbReference type="InterPro" id="IPR036922">
    <property type="entry name" value="Rieske_2Fe-2S_sf"/>
</dbReference>
<dbReference type="GO" id="GO:0046872">
    <property type="term" value="F:metal ion binding"/>
    <property type="evidence" value="ECO:0007669"/>
    <property type="project" value="UniProtKB-KW"/>
</dbReference>
<dbReference type="InterPro" id="IPR050584">
    <property type="entry name" value="Cholesterol_7-desaturase"/>
</dbReference>
<dbReference type="Proteomes" id="UP000683246">
    <property type="component" value="Chromosome"/>
</dbReference>
<keyword evidence="8" id="KW-1185">Reference proteome</keyword>
<evidence type="ECO:0000256" key="3">
    <source>
        <dbReference type="ARBA" id="ARBA00023002"/>
    </source>
</evidence>
<evidence type="ECO:0000256" key="5">
    <source>
        <dbReference type="ARBA" id="ARBA00023014"/>
    </source>
</evidence>
<reference evidence="7" key="1">
    <citation type="submission" date="2020-07" db="EMBL/GenBank/DDBJ databases">
        <title>Vallitalea pronyensis genome.</title>
        <authorList>
            <person name="Postec A."/>
        </authorList>
    </citation>
    <scope>NUCLEOTIDE SEQUENCE</scope>
    <source>
        <strain evidence="7">FatNI3</strain>
    </source>
</reference>
<dbReference type="InterPro" id="IPR017941">
    <property type="entry name" value="Rieske_2Fe-2S"/>
</dbReference>
<evidence type="ECO:0000313" key="8">
    <source>
        <dbReference type="Proteomes" id="UP000683246"/>
    </source>
</evidence>
<proteinExistence type="predicted"/>
<dbReference type="Pfam" id="PF00355">
    <property type="entry name" value="Rieske"/>
    <property type="match status" value="1"/>
</dbReference>
<dbReference type="AlphaFoldDB" id="A0A8J8SIF9"/>
<gene>
    <name evidence="7" type="ORF">HZI73_19875</name>
</gene>
<dbReference type="PANTHER" id="PTHR21266">
    <property type="entry name" value="IRON-SULFUR DOMAIN CONTAINING PROTEIN"/>
    <property type="match status" value="1"/>
</dbReference>
<evidence type="ECO:0000256" key="2">
    <source>
        <dbReference type="ARBA" id="ARBA00022723"/>
    </source>
</evidence>
<dbReference type="KEGG" id="vpy:HZI73_19875"/>
<keyword evidence="1" id="KW-0001">2Fe-2S</keyword>
<dbReference type="GO" id="GO:0016705">
    <property type="term" value="F:oxidoreductase activity, acting on paired donors, with incorporation or reduction of molecular oxygen"/>
    <property type="evidence" value="ECO:0007669"/>
    <property type="project" value="UniProtKB-ARBA"/>
</dbReference>
<dbReference type="PANTHER" id="PTHR21266:SF59">
    <property type="entry name" value="BLR4922 PROTEIN"/>
    <property type="match status" value="1"/>
</dbReference>
<dbReference type="GO" id="GO:0004497">
    <property type="term" value="F:monooxygenase activity"/>
    <property type="evidence" value="ECO:0007669"/>
    <property type="project" value="UniProtKB-ARBA"/>
</dbReference>